<organism evidence="5">
    <name type="scientific">Chrysotila carterae</name>
    <name type="common">Marine alga</name>
    <name type="synonym">Syracosphaera carterae</name>
    <dbReference type="NCBI Taxonomy" id="13221"/>
    <lineage>
        <taxon>Eukaryota</taxon>
        <taxon>Haptista</taxon>
        <taxon>Haptophyta</taxon>
        <taxon>Prymnesiophyceae</taxon>
        <taxon>Isochrysidales</taxon>
        <taxon>Isochrysidaceae</taxon>
        <taxon>Chrysotila</taxon>
    </lineage>
</organism>
<dbReference type="EMBL" id="HBIZ01061942">
    <property type="protein sequence ID" value="CAE0785671.1"/>
    <property type="molecule type" value="Transcribed_RNA"/>
</dbReference>
<name>A0A7S4C3C3_CHRCT</name>
<dbReference type="AlphaFoldDB" id="A0A7S4C3C3"/>
<dbReference type="PANTHER" id="PTHR42760:SF133">
    <property type="entry name" value="3-OXOACYL-[ACYL-CARRIER-PROTEIN] REDUCTASE"/>
    <property type="match status" value="1"/>
</dbReference>
<evidence type="ECO:0000313" key="5">
    <source>
        <dbReference type="EMBL" id="CAE0785671.1"/>
    </source>
</evidence>
<dbReference type="SMART" id="SM00822">
    <property type="entry name" value="PKS_KR"/>
    <property type="match status" value="1"/>
</dbReference>
<proteinExistence type="inferred from homology"/>
<protein>
    <recommendedName>
        <fullName evidence="4">Ketoreductase domain-containing protein</fullName>
    </recommendedName>
</protein>
<dbReference type="PROSITE" id="PS00061">
    <property type="entry name" value="ADH_SHORT"/>
    <property type="match status" value="1"/>
</dbReference>
<feature type="domain" description="Ketoreductase" evidence="4">
    <location>
        <begin position="132"/>
        <end position="313"/>
    </location>
</feature>
<dbReference type="FunFam" id="3.40.50.720:FF:000084">
    <property type="entry name" value="Short-chain dehydrogenase reductase"/>
    <property type="match status" value="1"/>
</dbReference>
<evidence type="ECO:0000256" key="3">
    <source>
        <dbReference type="RuleBase" id="RU000363"/>
    </source>
</evidence>
<dbReference type="InterPro" id="IPR057326">
    <property type="entry name" value="KR_dom"/>
</dbReference>
<sequence length="391" mass="40495">MAAARTLRWARSRAVAAAATSRVMGTSMDVDRQFALSLSGRSGLPRFRATFATAVMEQSVATVGNTRSWAGVGAAMAAAVVAAVYMAEDASRFETFGNVGSRSALAHAQAAEDVSPGPDRTRTEKLFRLDGRVALVTGASRGIGFELAAGLADLGATVVLGGTNPATLADARAALLQRNPHAHVSTIAFDVGEPHACCAAVAEIVRDHGRIDVLVNNAGINKRATLDELDIADVQRVLDCNLLGPAVLARECAVHMRQRQWGRIVNVGSIMSTVGRAGLGAYVASKHALNGLTKVLSAELGADGITVNCLAPGYISTDLTSTVQADAAFDFAVRDRNPEGRWGTAADLVGPVLMLATDAGAYVNGAILVVDGGFTETFHIGGARHAPAAAR</sequence>
<dbReference type="InterPro" id="IPR020904">
    <property type="entry name" value="Sc_DH/Rdtase_CS"/>
</dbReference>
<evidence type="ECO:0000256" key="2">
    <source>
        <dbReference type="ARBA" id="ARBA00023002"/>
    </source>
</evidence>
<dbReference type="PANTHER" id="PTHR42760">
    <property type="entry name" value="SHORT-CHAIN DEHYDROGENASES/REDUCTASES FAMILY MEMBER"/>
    <property type="match status" value="1"/>
</dbReference>
<dbReference type="Pfam" id="PF00106">
    <property type="entry name" value="adh_short"/>
    <property type="match status" value="1"/>
</dbReference>
<comment type="similarity">
    <text evidence="1 3">Belongs to the short-chain dehydrogenases/reductases (SDR) family.</text>
</comment>
<evidence type="ECO:0000259" key="4">
    <source>
        <dbReference type="SMART" id="SM00822"/>
    </source>
</evidence>
<dbReference type="PRINTS" id="PR00081">
    <property type="entry name" value="GDHRDH"/>
</dbReference>
<accession>A0A7S4C3C3</accession>
<keyword evidence="2" id="KW-0560">Oxidoreductase</keyword>
<dbReference type="InterPro" id="IPR036291">
    <property type="entry name" value="NAD(P)-bd_dom_sf"/>
</dbReference>
<dbReference type="PRINTS" id="PR00080">
    <property type="entry name" value="SDRFAMILY"/>
</dbReference>
<dbReference type="GO" id="GO:0016616">
    <property type="term" value="F:oxidoreductase activity, acting on the CH-OH group of donors, NAD or NADP as acceptor"/>
    <property type="evidence" value="ECO:0007669"/>
    <property type="project" value="TreeGrafter"/>
</dbReference>
<evidence type="ECO:0000256" key="1">
    <source>
        <dbReference type="ARBA" id="ARBA00006484"/>
    </source>
</evidence>
<gene>
    <name evidence="5" type="ORF">PCAR00345_LOCUS38379</name>
</gene>
<dbReference type="SUPFAM" id="SSF51735">
    <property type="entry name" value="NAD(P)-binding Rossmann-fold domains"/>
    <property type="match status" value="1"/>
</dbReference>
<reference evidence="5" key="1">
    <citation type="submission" date="2021-01" db="EMBL/GenBank/DDBJ databases">
        <authorList>
            <person name="Corre E."/>
            <person name="Pelletier E."/>
            <person name="Niang G."/>
            <person name="Scheremetjew M."/>
            <person name="Finn R."/>
            <person name="Kale V."/>
            <person name="Holt S."/>
            <person name="Cochrane G."/>
            <person name="Meng A."/>
            <person name="Brown T."/>
            <person name="Cohen L."/>
        </authorList>
    </citation>
    <scope>NUCLEOTIDE SEQUENCE</scope>
    <source>
        <strain evidence="5">CCMP645</strain>
    </source>
</reference>
<dbReference type="InterPro" id="IPR002347">
    <property type="entry name" value="SDR_fam"/>
</dbReference>
<dbReference type="Gene3D" id="3.40.50.720">
    <property type="entry name" value="NAD(P)-binding Rossmann-like Domain"/>
    <property type="match status" value="1"/>
</dbReference>